<dbReference type="InParanoid" id="A0A1Y2E2L5"/>
<accession>A0A1Y2E2L5</accession>
<dbReference type="EMBL" id="MCFJ01000005">
    <property type="protein sequence ID" value="ORY65783.1"/>
    <property type="molecule type" value="Genomic_DNA"/>
</dbReference>
<dbReference type="OrthoDB" id="435038at2759"/>
<evidence type="ECO:0000313" key="6">
    <source>
        <dbReference type="Proteomes" id="UP000193689"/>
    </source>
</evidence>
<proteinExistence type="inferred from homology"/>
<evidence type="ECO:0000313" key="5">
    <source>
        <dbReference type="EMBL" id="ORY65783.1"/>
    </source>
</evidence>
<dbReference type="GeneID" id="63773748"/>
<feature type="domain" description="6-phosphogluconate dehydrogenase NADP-binding" evidence="4">
    <location>
        <begin position="5"/>
        <end position="158"/>
    </location>
</feature>
<dbReference type="InterPro" id="IPR006115">
    <property type="entry name" value="6PGDH_NADP-bd"/>
</dbReference>
<protein>
    <recommendedName>
        <fullName evidence="4">6-phosphogluconate dehydrogenase NADP-binding domain-containing protein</fullName>
    </recommendedName>
</protein>
<dbReference type="RefSeq" id="XP_040716747.1">
    <property type="nucleotide sequence ID" value="XM_040857536.1"/>
</dbReference>
<dbReference type="STRING" id="1141098.A0A1Y2E2L5"/>
<evidence type="ECO:0000259" key="4">
    <source>
        <dbReference type="Pfam" id="PF03446"/>
    </source>
</evidence>
<evidence type="ECO:0000256" key="2">
    <source>
        <dbReference type="ARBA" id="ARBA00023002"/>
    </source>
</evidence>
<gene>
    <name evidence="5" type="ORF">BCR38DRAFT_388809</name>
</gene>
<dbReference type="PANTHER" id="PTHR43580:SF3">
    <property type="entry name" value="6-PHOSPHOGLUCONATE DEHYDROGENASE FAMILY PROTEIN (AFU_ORTHOLOGUE AFUA_2G11600)"/>
    <property type="match status" value="1"/>
</dbReference>
<reference evidence="5 6" key="1">
    <citation type="submission" date="2016-07" db="EMBL/GenBank/DDBJ databases">
        <title>Pervasive Adenine N6-methylation of Active Genes in Fungi.</title>
        <authorList>
            <consortium name="DOE Joint Genome Institute"/>
            <person name="Mondo S.J."/>
            <person name="Dannebaum R.O."/>
            <person name="Kuo R.C."/>
            <person name="Labutti K."/>
            <person name="Haridas S."/>
            <person name="Kuo A."/>
            <person name="Salamov A."/>
            <person name="Ahrendt S.R."/>
            <person name="Lipzen A."/>
            <person name="Sullivan W."/>
            <person name="Andreopoulos W.B."/>
            <person name="Clum A."/>
            <person name="Lindquist E."/>
            <person name="Daum C."/>
            <person name="Ramamoorthy G.K."/>
            <person name="Gryganskyi A."/>
            <person name="Culley D."/>
            <person name="Magnuson J.K."/>
            <person name="James T.Y."/>
            <person name="O'Malley M.A."/>
            <person name="Stajich J.E."/>
            <person name="Spatafora J.W."/>
            <person name="Visel A."/>
            <person name="Grigoriev I.V."/>
        </authorList>
    </citation>
    <scope>NUCLEOTIDE SEQUENCE [LARGE SCALE GENOMIC DNA]</scope>
    <source>
        <strain evidence="5 6">CBS 129021</strain>
    </source>
</reference>
<keyword evidence="6" id="KW-1185">Reference proteome</keyword>
<dbReference type="SUPFAM" id="SSF48179">
    <property type="entry name" value="6-phosphogluconate dehydrogenase C-terminal domain-like"/>
    <property type="match status" value="1"/>
</dbReference>
<sequence length="307" mass="32628">MAPRVMWIGLGNIGRGACKRLVENGPLDKPLIVYNRTTSRAEELATKLPAGRVQVTESLLEGVAQADIIFSCVNNDATVEQTYHTIAEAGNIKGKLFVGFETIHPDTANKVSDFITAAGASFASSPVFGPPAAAEAGQLLAIPAGPKAAIDSLRPYLTGVISRGEIAFEDRPCGTALKMKIVGNTCVLNLACQLAELFTLAEKTEVGTEAAKKFVDLLFGGVYSGYAERMLSGTYWKEPPLGAANLGLKDATHALHLAEASGVQIQNVKTFQGYLQKVVKHMGDKGDIAGMYGVVRENSGLKFENEV</sequence>
<comment type="caution">
    <text evidence="5">The sequence shown here is derived from an EMBL/GenBank/DDBJ whole genome shotgun (WGS) entry which is preliminary data.</text>
</comment>
<dbReference type="AlphaFoldDB" id="A0A1Y2E2L5"/>
<dbReference type="PANTHER" id="PTHR43580">
    <property type="entry name" value="OXIDOREDUCTASE GLYR1-RELATED"/>
    <property type="match status" value="1"/>
</dbReference>
<organism evidence="5 6">
    <name type="scientific">Pseudomassariella vexata</name>
    <dbReference type="NCBI Taxonomy" id="1141098"/>
    <lineage>
        <taxon>Eukaryota</taxon>
        <taxon>Fungi</taxon>
        <taxon>Dikarya</taxon>
        <taxon>Ascomycota</taxon>
        <taxon>Pezizomycotina</taxon>
        <taxon>Sordariomycetes</taxon>
        <taxon>Xylariomycetidae</taxon>
        <taxon>Amphisphaeriales</taxon>
        <taxon>Pseudomassariaceae</taxon>
        <taxon>Pseudomassariella</taxon>
    </lineage>
</organism>
<feature type="active site" evidence="3">
    <location>
        <position position="180"/>
    </location>
</feature>
<comment type="similarity">
    <text evidence="1">Belongs to the HIBADH-related family. NP60 subfamily.</text>
</comment>
<dbReference type="Gene3D" id="1.10.1040.10">
    <property type="entry name" value="N-(1-d-carboxylethyl)-l-norvaline Dehydrogenase, domain 2"/>
    <property type="match status" value="1"/>
</dbReference>
<dbReference type="InterPro" id="IPR036291">
    <property type="entry name" value="NAD(P)-bd_dom_sf"/>
</dbReference>
<dbReference type="Proteomes" id="UP000193689">
    <property type="component" value="Unassembled WGS sequence"/>
</dbReference>
<dbReference type="Gene3D" id="3.40.50.720">
    <property type="entry name" value="NAD(P)-binding Rossmann-like Domain"/>
    <property type="match status" value="1"/>
</dbReference>
<dbReference type="GO" id="GO:0050661">
    <property type="term" value="F:NADP binding"/>
    <property type="evidence" value="ECO:0007669"/>
    <property type="project" value="InterPro"/>
</dbReference>
<dbReference type="InterPro" id="IPR013328">
    <property type="entry name" value="6PGD_dom2"/>
</dbReference>
<dbReference type="Pfam" id="PF03446">
    <property type="entry name" value="NAD_binding_2"/>
    <property type="match status" value="1"/>
</dbReference>
<dbReference type="PIRSF" id="PIRSF000103">
    <property type="entry name" value="HIBADH"/>
    <property type="match status" value="1"/>
</dbReference>
<dbReference type="InterPro" id="IPR015815">
    <property type="entry name" value="HIBADH-related"/>
</dbReference>
<dbReference type="GO" id="GO:0016491">
    <property type="term" value="F:oxidoreductase activity"/>
    <property type="evidence" value="ECO:0007669"/>
    <property type="project" value="UniProtKB-KW"/>
</dbReference>
<dbReference type="SUPFAM" id="SSF51735">
    <property type="entry name" value="NAD(P)-binding Rossmann-fold domains"/>
    <property type="match status" value="1"/>
</dbReference>
<name>A0A1Y2E2L5_9PEZI</name>
<evidence type="ECO:0000256" key="3">
    <source>
        <dbReference type="PIRSR" id="PIRSR000103-1"/>
    </source>
</evidence>
<dbReference type="InterPro" id="IPR008927">
    <property type="entry name" value="6-PGluconate_DH-like_C_sf"/>
</dbReference>
<keyword evidence="2" id="KW-0560">Oxidoreductase</keyword>
<dbReference type="InterPro" id="IPR051265">
    <property type="entry name" value="HIBADH-related_NP60_sf"/>
</dbReference>
<evidence type="ECO:0000256" key="1">
    <source>
        <dbReference type="ARBA" id="ARBA00007598"/>
    </source>
</evidence>